<reference evidence="4 5" key="1">
    <citation type="journal article" date="2011" name="Proc. Natl. Acad. Sci. U.S.A.">
        <title>Evolutionary erosion of yeast sex chromosomes by mating-type switching accidents.</title>
        <authorList>
            <person name="Gordon J.L."/>
            <person name="Armisen D."/>
            <person name="Proux-Wera E."/>
            <person name="Oheigeartaigh S.S."/>
            <person name="Byrne K.P."/>
            <person name="Wolfe K.H."/>
        </authorList>
    </citation>
    <scope>NUCLEOTIDE SEQUENCE [LARGE SCALE GENOMIC DNA]</scope>
    <source>
        <strain evidence="5">ATCC 10662 / CBS 1146 / NBRC 0425 / NCYC 2629 / NRRL Y-866</strain>
    </source>
</reference>
<evidence type="ECO:0000256" key="3">
    <source>
        <dbReference type="SAM" id="Phobius"/>
    </source>
</evidence>
<evidence type="ECO:0000313" key="5">
    <source>
        <dbReference type="Proteomes" id="UP000005627"/>
    </source>
</evidence>
<keyword evidence="3" id="KW-0812">Transmembrane</keyword>
<dbReference type="AlphaFoldDB" id="G8ZUA0"/>
<protein>
    <submittedName>
        <fullName evidence="4">Uncharacterized protein</fullName>
    </submittedName>
</protein>
<dbReference type="GeneID" id="11503561"/>
<dbReference type="Pfam" id="PF02936">
    <property type="entry name" value="COX4"/>
    <property type="match status" value="1"/>
</dbReference>
<keyword evidence="3" id="KW-0472">Membrane</keyword>
<dbReference type="eggNOG" id="KOG4075">
    <property type="taxonomic scope" value="Eukaryota"/>
</dbReference>
<evidence type="ECO:0000256" key="2">
    <source>
        <dbReference type="ARBA" id="ARBA00023128"/>
    </source>
</evidence>
<gene>
    <name evidence="4" type="primary">TDEL0D06100</name>
    <name evidence="4" type="ORF">TDEL_0D06100</name>
</gene>
<keyword evidence="3" id="KW-1133">Transmembrane helix</keyword>
<dbReference type="SUPFAM" id="SSF81406">
    <property type="entry name" value="Mitochondrial cytochrome c oxidase subunit IV"/>
    <property type="match status" value="1"/>
</dbReference>
<dbReference type="InParanoid" id="G8ZUA0"/>
<evidence type="ECO:0000256" key="1">
    <source>
        <dbReference type="ARBA" id="ARBA00004173"/>
    </source>
</evidence>
<proteinExistence type="predicted"/>
<dbReference type="InterPro" id="IPR036639">
    <property type="entry name" value="Cyt_c_oxidase_su4_sf"/>
</dbReference>
<dbReference type="OrthoDB" id="186013at2759"/>
<dbReference type="GO" id="GO:0006123">
    <property type="term" value="P:mitochondrial electron transport, cytochrome c to oxygen"/>
    <property type="evidence" value="ECO:0007669"/>
    <property type="project" value="InterPro"/>
</dbReference>
<dbReference type="FunCoup" id="G8ZUA0">
    <property type="interactions" value="26"/>
</dbReference>
<feature type="transmembrane region" description="Helical" evidence="3">
    <location>
        <begin position="88"/>
        <end position="110"/>
    </location>
</feature>
<evidence type="ECO:0000313" key="4">
    <source>
        <dbReference type="EMBL" id="CCE92194.1"/>
    </source>
</evidence>
<dbReference type="EMBL" id="HE616745">
    <property type="protein sequence ID" value="CCE92194.1"/>
    <property type="molecule type" value="Genomic_DNA"/>
</dbReference>
<name>G8ZUA0_TORDE</name>
<dbReference type="KEGG" id="tdl:TDEL_0D06100"/>
<keyword evidence="5" id="KW-1185">Reference proteome</keyword>
<dbReference type="STRING" id="1076872.G8ZUA0"/>
<organism evidence="4 5">
    <name type="scientific">Torulaspora delbrueckii</name>
    <name type="common">Yeast</name>
    <name type="synonym">Candida colliculosa</name>
    <dbReference type="NCBI Taxonomy" id="4950"/>
    <lineage>
        <taxon>Eukaryota</taxon>
        <taxon>Fungi</taxon>
        <taxon>Dikarya</taxon>
        <taxon>Ascomycota</taxon>
        <taxon>Saccharomycotina</taxon>
        <taxon>Saccharomycetes</taxon>
        <taxon>Saccharomycetales</taxon>
        <taxon>Saccharomycetaceae</taxon>
        <taxon>Torulaspora</taxon>
    </lineage>
</organism>
<comment type="subcellular location">
    <subcellularLocation>
        <location evidence="1">Mitochondrion</location>
    </subcellularLocation>
</comment>
<dbReference type="RefSeq" id="XP_003681405.1">
    <property type="nucleotide sequence ID" value="XM_003681357.1"/>
</dbReference>
<dbReference type="GO" id="GO:0005739">
    <property type="term" value="C:mitochondrion"/>
    <property type="evidence" value="ECO:0007669"/>
    <property type="project" value="UniProtKB-SubCell"/>
</dbReference>
<accession>G8ZUA0</accession>
<keyword evidence="2" id="KW-0496">Mitochondrion</keyword>
<dbReference type="GO" id="GO:0045277">
    <property type="term" value="C:respiratory chain complex IV"/>
    <property type="evidence" value="ECO:0007669"/>
    <property type="project" value="InterPro"/>
</dbReference>
<sequence>MLTRVNRRAQAKWLSSITYTPPDLADLPKRWPKISPPVKEEIIEYLTWRMEDDWRHIPFKEIRASYFVSYGEWGPRSSAGDAQVSPTFLIYKGLFNALLFIALGVSVLNIKRDKSVDSALNRLKSLESRSETQ</sequence>
<dbReference type="HOGENOM" id="CLU_148802_0_0_1"/>
<dbReference type="InterPro" id="IPR004203">
    <property type="entry name" value="Cyt_c_oxidase_su4_fam"/>
</dbReference>
<dbReference type="Proteomes" id="UP000005627">
    <property type="component" value="Chromosome 4"/>
</dbReference>